<dbReference type="InterPro" id="IPR051311">
    <property type="entry name" value="DedA_domain"/>
</dbReference>
<accession>A0A365GWX9</accession>
<protein>
    <submittedName>
        <fullName evidence="9">DedA family protein</fullName>
    </submittedName>
</protein>
<evidence type="ECO:0000256" key="5">
    <source>
        <dbReference type="ARBA" id="ARBA00022989"/>
    </source>
</evidence>
<dbReference type="Pfam" id="PF09335">
    <property type="entry name" value="VTT_dom"/>
    <property type="match status" value="1"/>
</dbReference>
<dbReference type="PANTHER" id="PTHR42709:SF6">
    <property type="entry name" value="UNDECAPRENYL PHOSPHATE TRANSPORTER A"/>
    <property type="match status" value="1"/>
</dbReference>
<comment type="subcellular location">
    <subcellularLocation>
        <location evidence="1">Cell membrane</location>
        <topology evidence="1">Multi-pass membrane protein</topology>
    </subcellularLocation>
</comment>
<feature type="domain" description="VTT" evidence="8">
    <location>
        <begin position="44"/>
        <end position="171"/>
    </location>
</feature>
<dbReference type="EMBL" id="QLYX01000019">
    <property type="protein sequence ID" value="RAY11337.1"/>
    <property type="molecule type" value="Genomic_DNA"/>
</dbReference>
<dbReference type="AlphaFoldDB" id="A0A365GWX9"/>
<evidence type="ECO:0000256" key="3">
    <source>
        <dbReference type="ARBA" id="ARBA00022475"/>
    </source>
</evidence>
<evidence type="ECO:0000256" key="4">
    <source>
        <dbReference type="ARBA" id="ARBA00022692"/>
    </source>
</evidence>
<evidence type="ECO:0000256" key="1">
    <source>
        <dbReference type="ARBA" id="ARBA00004651"/>
    </source>
</evidence>
<dbReference type="InterPro" id="IPR032816">
    <property type="entry name" value="VTT_dom"/>
</dbReference>
<feature type="transmembrane region" description="Helical" evidence="7">
    <location>
        <begin position="64"/>
        <end position="86"/>
    </location>
</feature>
<reference evidence="9 10" key="1">
    <citation type="submission" date="2018-06" db="EMBL/GenBank/DDBJ databases">
        <title>Actinomadura craniellae sp. nov. isolated from marine sponge Craniella sp.</title>
        <authorList>
            <person name="Li L."/>
            <person name="Xu Q.H."/>
            <person name="Lin H.W."/>
            <person name="Lu Y.H."/>
        </authorList>
    </citation>
    <scope>NUCLEOTIDE SEQUENCE [LARGE SCALE GENOMIC DNA]</scope>
    <source>
        <strain evidence="9 10">LHW63021</strain>
    </source>
</reference>
<sequence>MIASGQTSQQDLSGIAGWAASVIETMGAFGVGLLIALENLFPPVPSELILPLAGFTASQGQVNVIAVIVAATAGSLAGALLLYWLGAALGHDRAIRWADRVPLVDPRDLERATAWFEDHGRKAVLFGRLIPVVRSFISIPAGTERMPLGRFCLYTVVGSAVWNTLFVTIGYVLGEKWQQAEKFANWLTWGVLALLVLAVVRFAVRKLRESRPSSHA</sequence>
<dbReference type="OrthoDB" id="9813426at2"/>
<keyword evidence="5 7" id="KW-1133">Transmembrane helix</keyword>
<organism evidence="9 10">
    <name type="scientific">Actinomadura craniellae</name>
    <dbReference type="NCBI Taxonomy" id="2231787"/>
    <lineage>
        <taxon>Bacteria</taxon>
        <taxon>Bacillati</taxon>
        <taxon>Actinomycetota</taxon>
        <taxon>Actinomycetes</taxon>
        <taxon>Streptosporangiales</taxon>
        <taxon>Thermomonosporaceae</taxon>
        <taxon>Actinomadura</taxon>
    </lineage>
</organism>
<gene>
    <name evidence="9" type="ORF">DPM19_30400</name>
</gene>
<keyword evidence="3" id="KW-1003">Cell membrane</keyword>
<comment type="similarity">
    <text evidence="2">Belongs to the DedA family.</text>
</comment>
<feature type="transmembrane region" description="Helical" evidence="7">
    <location>
        <begin position="151"/>
        <end position="174"/>
    </location>
</feature>
<keyword evidence="6 7" id="KW-0472">Membrane</keyword>
<dbReference type="Proteomes" id="UP000251891">
    <property type="component" value="Unassembled WGS sequence"/>
</dbReference>
<evidence type="ECO:0000256" key="2">
    <source>
        <dbReference type="ARBA" id="ARBA00010792"/>
    </source>
</evidence>
<keyword evidence="10" id="KW-1185">Reference proteome</keyword>
<feature type="transmembrane region" description="Helical" evidence="7">
    <location>
        <begin position="12"/>
        <end position="37"/>
    </location>
</feature>
<feature type="transmembrane region" description="Helical" evidence="7">
    <location>
        <begin position="186"/>
        <end position="204"/>
    </location>
</feature>
<evidence type="ECO:0000313" key="10">
    <source>
        <dbReference type="Proteomes" id="UP000251891"/>
    </source>
</evidence>
<proteinExistence type="inferred from homology"/>
<dbReference type="RefSeq" id="WP_111871529.1">
    <property type="nucleotide sequence ID" value="NZ_QLYX01000019.1"/>
</dbReference>
<comment type="caution">
    <text evidence="9">The sequence shown here is derived from an EMBL/GenBank/DDBJ whole genome shotgun (WGS) entry which is preliminary data.</text>
</comment>
<evidence type="ECO:0000256" key="7">
    <source>
        <dbReference type="SAM" id="Phobius"/>
    </source>
</evidence>
<evidence type="ECO:0000313" key="9">
    <source>
        <dbReference type="EMBL" id="RAY11337.1"/>
    </source>
</evidence>
<evidence type="ECO:0000259" key="8">
    <source>
        <dbReference type="Pfam" id="PF09335"/>
    </source>
</evidence>
<evidence type="ECO:0000256" key="6">
    <source>
        <dbReference type="ARBA" id="ARBA00023136"/>
    </source>
</evidence>
<dbReference type="PANTHER" id="PTHR42709">
    <property type="entry name" value="ALKALINE PHOSPHATASE LIKE PROTEIN"/>
    <property type="match status" value="1"/>
</dbReference>
<dbReference type="GO" id="GO:0005886">
    <property type="term" value="C:plasma membrane"/>
    <property type="evidence" value="ECO:0007669"/>
    <property type="project" value="UniProtKB-SubCell"/>
</dbReference>
<keyword evidence="4 7" id="KW-0812">Transmembrane</keyword>
<name>A0A365GWX9_9ACTN</name>